<feature type="region of interest" description="Disordered" evidence="2">
    <location>
        <begin position="541"/>
        <end position="611"/>
    </location>
</feature>
<feature type="compositionally biased region" description="Polar residues" evidence="2">
    <location>
        <begin position="556"/>
        <end position="567"/>
    </location>
</feature>
<evidence type="ECO:0000256" key="1">
    <source>
        <dbReference type="SAM" id="Coils"/>
    </source>
</evidence>
<proteinExistence type="predicted"/>
<feature type="compositionally biased region" description="Basic and acidic residues" evidence="2">
    <location>
        <begin position="483"/>
        <end position="507"/>
    </location>
</feature>
<feature type="compositionally biased region" description="Low complexity" evidence="2">
    <location>
        <begin position="117"/>
        <end position="142"/>
    </location>
</feature>
<feature type="compositionally biased region" description="Polar residues" evidence="2">
    <location>
        <begin position="306"/>
        <end position="318"/>
    </location>
</feature>
<feature type="compositionally biased region" description="Low complexity" evidence="2">
    <location>
        <begin position="58"/>
        <end position="74"/>
    </location>
</feature>
<feature type="compositionally biased region" description="Polar residues" evidence="2">
    <location>
        <begin position="464"/>
        <end position="475"/>
    </location>
</feature>
<evidence type="ECO:0000313" key="3">
    <source>
        <dbReference type="EMBL" id="KAK0612288.1"/>
    </source>
</evidence>
<sequence>MSTMTMLPTQSFLPSGSMESDIRFQFPSVGSEFSSSLVSPLALPRGASGYFDISMNNPTSHPSTSTSHWPSLSPASRGPQFLSPHLTPITREAQYQLQQQQRSASLPPVNRGTNFAPVRSQPTRPSPPRASSSLGLLPGSAANSPRVNGSSSGVTGVMPSISSVSSGHPRAISADSANAPSHVHMIRRLVQQNGRIREAWEAERKYMEANRERAEEVYKEERAFMEEERDEWEAEKASLLQEIERLHQQVVGLGGDTRLGSDGRSANRKGAFVSGQTLRGGGTWEASPESMRSSFSSQGNTQSSQRNQPWHTASNPQITGEFGQLNHVLSGSSRPVPVVDVQEIHPELEGIPIKATTIQKCTFTDTPSVVESKASSRASSPPATGYSRPRVSSGGSSEQTLQALAADETDRLTMHAGHTPSHSLSLLPTIASSGVNTASSSGDSTPKIQQHGGVDSRGVEAIQDGNSIQQESQGATEPFPSMKDAHEQASEGHPDSMFEPTEDRELKGPLMLRNMPAHDEIFFQKLSDKLEEVRKDTNAALPAVLKDAENQEESTEQPSAVPQANGQGASGKKDPSTEKDGGSRSGDEEELDIPLKIKPSFNFGAPFGERR</sequence>
<feature type="coiled-coil region" evidence="1">
    <location>
        <begin position="197"/>
        <end position="249"/>
    </location>
</feature>
<dbReference type="AlphaFoldDB" id="A0AA39U4K0"/>
<feature type="compositionally biased region" description="Low complexity" evidence="2">
    <location>
        <begin position="368"/>
        <end position="383"/>
    </location>
</feature>
<dbReference type="Proteomes" id="UP001174934">
    <property type="component" value="Unassembled WGS sequence"/>
</dbReference>
<evidence type="ECO:0000313" key="4">
    <source>
        <dbReference type="Proteomes" id="UP001174934"/>
    </source>
</evidence>
<feature type="region of interest" description="Disordered" evidence="2">
    <location>
        <begin position="433"/>
        <end position="509"/>
    </location>
</feature>
<feature type="compositionally biased region" description="Polar residues" evidence="2">
    <location>
        <begin position="143"/>
        <end position="166"/>
    </location>
</feature>
<feature type="compositionally biased region" description="Polar residues" evidence="2">
    <location>
        <begin position="433"/>
        <end position="448"/>
    </location>
</feature>
<dbReference type="EMBL" id="JAULSR010000009">
    <property type="protein sequence ID" value="KAK0612288.1"/>
    <property type="molecule type" value="Genomic_DNA"/>
</dbReference>
<keyword evidence="4" id="KW-1185">Reference proteome</keyword>
<accession>A0AA39U4K0</accession>
<gene>
    <name evidence="3" type="ORF">B0T17DRAFT_499477</name>
</gene>
<feature type="compositionally biased region" description="Low complexity" evidence="2">
    <location>
        <begin position="293"/>
        <end position="305"/>
    </location>
</feature>
<protein>
    <submittedName>
        <fullName evidence="3">Uncharacterized protein</fullName>
    </submittedName>
</protein>
<organism evidence="3 4">
    <name type="scientific">Bombardia bombarda</name>
    <dbReference type="NCBI Taxonomy" id="252184"/>
    <lineage>
        <taxon>Eukaryota</taxon>
        <taxon>Fungi</taxon>
        <taxon>Dikarya</taxon>
        <taxon>Ascomycota</taxon>
        <taxon>Pezizomycotina</taxon>
        <taxon>Sordariomycetes</taxon>
        <taxon>Sordariomycetidae</taxon>
        <taxon>Sordariales</taxon>
        <taxon>Lasiosphaeriaceae</taxon>
        <taxon>Bombardia</taxon>
    </lineage>
</organism>
<feature type="region of interest" description="Disordered" evidence="2">
    <location>
        <begin position="54"/>
        <end position="178"/>
    </location>
</feature>
<feature type="region of interest" description="Disordered" evidence="2">
    <location>
        <begin position="366"/>
        <end position="400"/>
    </location>
</feature>
<name>A0AA39U4K0_9PEZI</name>
<evidence type="ECO:0000256" key="2">
    <source>
        <dbReference type="SAM" id="MobiDB-lite"/>
    </source>
</evidence>
<comment type="caution">
    <text evidence="3">The sequence shown here is derived from an EMBL/GenBank/DDBJ whole genome shotgun (WGS) entry which is preliminary data.</text>
</comment>
<keyword evidence="1" id="KW-0175">Coiled coil</keyword>
<reference evidence="3" key="1">
    <citation type="submission" date="2023-06" db="EMBL/GenBank/DDBJ databases">
        <title>Genome-scale phylogeny and comparative genomics of the fungal order Sordariales.</title>
        <authorList>
            <consortium name="Lawrence Berkeley National Laboratory"/>
            <person name="Hensen N."/>
            <person name="Bonometti L."/>
            <person name="Westerberg I."/>
            <person name="Brannstrom I.O."/>
            <person name="Guillou S."/>
            <person name="Cros-Aarteil S."/>
            <person name="Calhoun S."/>
            <person name="Haridas S."/>
            <person name="Kuo A."/>
            <person name="Mondo S."/>
            <person name="Pangilinan J."/>
            <person name="Riley R."/>
            <person name="LaButti K."/>
            <person name="Andreopoulos B."/>
            <person name="Lipzen A."/>
            <person name="Chen C."/>
            <person name="Yanf M."/>
            <person name="Daum C."/>
            <person name="Ng V."/>
            <person name="Clum A."/>
            <person name="Steindorff A."/>
            <person name="Ohm R."/>
            <person name="Martin F."/>
            <person name="Silar P."/>
            <person name="Natvig D."/>
            <person name="Lalanne C."/>
            <person name="Gautier V."/>
            <person name="Ament-velasquez S.L."/>
            <person name="Kruys A."/>
            <person name="Hutchinson M.I."/>
            <person name="Powell A.J."/>
            <person name="Barry K."/>
            <person name="Miller A.N."/>
            <person name="Grigoriev I.V."/>
            <person name="Debuchy R."/>
            <person name="Gladieux P."/>
            <person name="Thoren M.H."/>
            <person name="Johannesson H."/>
        </authorList>
    </citation>
    <scope>NUCLEOTIDE SEQUENCE</scope>
    <source>
        <strain evidence="3">SMH3391-2</strain>
    </source>
</reference>
<feature type="region of interest" description="Disordered" evidence="2">
    <location>
        <begin position="254"/>
        <end position="318"/>
    </location>
</feature>
<feature type="compositionally biased region" description="Basic and acidic residues" evidence="2">
    <location>
        <begin position="571"/>
        <end position="586"/>
    </location>
</feature>